<evidence type="ECO:0000313" key="3">
    <source>
        <dbReference type="Proteomes" id="UP000199391"/>
    </source>
</evidence>
<gene>
    <name evidence="2" type="ORF">SAMN05216552_1007222</name>
</gene>
<name>A0A1I7IA19_9BURK</name>
<dbReference type="STRING" id="1035707.SAMN05216552_1007222"/>
<evidence type="ECO:0008006" key="4">
    <source>
        <dbReference type="Google" id="ProtNLM"/>
    </source>
</evidence>
<dbReference type="OrthoDB" id="5457135at2"/>
<feature type="transmembrane region" description="Helical" evidence="1">
    <location>
        <begin position="7"/>
        <end position="31"/>
    </location>
</feature>
<dbReference type="Proteomes" id="UP000199391">
    <property type="component" value="Unassembled WGS sequence"/>
</dbReference>
<sequence length="143" mass="15617">MNTERNNYLIAGAALSGFAALLHLGCVVFGAPWYRFLGAGERVARMDLAGHWLPTAMALAMACLLSVWALYALSGAGVIRKLPYVRLALCFITAIYFLRGLAFPPLILVFPDNSTAFWLASSAICVLFGVVHLLGLKQAWWKL</sequence>
<proteinExistence type="predicted"/>
<feature type="transmembrane region" description="Helical" evidence="1">
    <location>
        <begin position="85"/>
        <end position="110"/>
    </location>
</feature>
<reference evidence="3" key="1">
    <citation type="submission" date="2016-10" db="EMBL/GenBank/DDBJ databases">
        <authorList>
            <person name="Varghese N."/>
            <person name="Submissions S."/>
        </authorList>
    </citation>
    <scope>NUCLEOTIDE SEQUENCE [LARGE SCALE GENOMIC DNA]</scope>
    <source>
        <strain evidence="3">CGMCC 1.11014</strain>
    </source>
</reference>
<keyword evidence="1" id="KW-0812">Transmembrane</keyword>
<feature type="transmembrane region" description="Helical" evidence="1">
    <location>
        <begin position="116"/>
        <end position="136"/>
    </location>
</feature>
<dbReference type="AlphaFoldDB" id="A0A1I7IA19"/>
<organism evidence="2 3">
    <name type="scientific">Pseudoduganella namucuonensis</name>
    <dbReference type="NCBI Taxonomy" id="1035707"/>
    <lineage>
        <taxon>Bacteria</taxon>
        <taxon>Pseudomonadati</taxon>
        <taxon>Pseudomonadota</taxon>
        <taxon>Betaproteobacteria</taxon>
        <taxon>Burkholderiales</taxon>
        <taxon>Oxalobacteraceae</taxon>
        <taxon>Telluria group</taxon>
        <taxon>Pseudoduganella</taxon>
    </lineage>
</organism>
<keyword evidence="3" id="KW-1185">Reference proteome</keyword>
<accession>A0A1I7IA19</accession>
<keyword evidence="1" id="KW-1133">Transmembrane helix</keyword>
<evidence type="ECO:0000313" key="2">
    <source>
        <dbReference type="EMBL" id="SFU69833.1"/>
    </source>
</evidence>
<dbReference type="EMBL" id="FPBO01000007">
    <property type="protein sequence ID" value="SFU69833.1"/>
    <property type="molecule type" value="Genomic_DNA"/>
</dbReference>
<feature type="transmembrane region" description="Helical" evidence="1">
    <location>
        <begin position="51"/>
        <end position="73"/>
    </location>
</feature>
<keyword evidence="1" id="KW-0472">Membrane</keyword>
<evidence type="ECO:0000256" key="1">
    <source>
        <dbReference type="SAM" id="Phobius"/>
    </source>
</evidence>
<dbReference type="RefSeq" id="WP_093555435.1">
    <property type="nucleotide sequence ID" value="NZ_FPBO01000007.1"/>
</dbReference>
<protein>
    <recommendedName>
        <fullName evidence="4">DUF3995 domain-containing protein</fullName>
    </recommendedName>
</protein>